<dbReference type="EMBL" id="JASBWT010000001">
    <property type="protein sequence ID" value="KAJ9108905.1"/>
    <property type="molecule type" value="Genomic_DNA"/>
</dbReference>
<reference evidence="1" key="1">
    <citation type="submission" date="2023-04" db="EMBL/GenBank/DDBJ databases">
        <title>Draft Genome sequencing of Naganishia species isolated from polar environments using Oxford Nanopore Technology.</title>
        <authorList>
            <person name="Leo P."/>
            <person name="Venkateswaran K."/>
        </authorList>
    </citation>
    <scope>NUCLEOTIDE SEQUENCE</scope>
    <source>
        <strain evidence="1">MNA-CCFEE 5423</strain>
    </source>
</reference>
<comment type="caution">
    <text evidence="1">The sequence shown here is derived from an EMBL/GenBank/DDBJ whole genome shotgun (WGS) entry which is preliminary data.</text>
</comment>
<gene>
    <name evidence="1" type="ORF">QFC21_000226</name>
</gene>
<organism evidence="1 2">
    <name type="scientific">Naganishia friedmannii</name>
    <dbReference type="NCBI Taxonomy" id="89922"/>
    <lineage>
        <taxon>Eukaryota</taxon>
        <taxon>Fungi</taxon>
        <taxon>Dikarya</taxon>
        <taxon>Basidiomycota</taxon>
        <taxon>Agaricomycotina</taxon>
        <taxon>Tremellomycetes</taxon>
        <taxon>Filobasidiales</taxon>
        <taxon>Filobasidiaceae</taxon>
        <taxon>Naganishia</taxon>
    </lineage>
</organism>
<protein>
    <submittedName>
        <fullName evidence="1">Uncharacterized protein</fullName>
    </submittedName>
</protein>
<evidence type="ECO:0000313" key="2">
    <source>
        <dbReference type="Proteomes" id="UP001227268"/>
    </source>
</evidence>
<sequence length="228" mass="25167">MTQDEQTLIAQAEALVREHMAKYDPSHDWYHVDRVRRTALKLANALNNDSCAASEGFAEPDMLLVELVALFHDMADAKYAATSSLESTLAPFLTSRAAATLLTAQQISLLLTIIPRISWSTEKKLRAAGSWDDLTREMQKNGGWSELAVVQDADRLDAIGAFGIMRCCAYSSATNRPLYVPADAATAAQDADVQKALVDSSAIQHFHDKLLHIKDRMKVCIWIFLGCL</sequence>
<dbReference type="Proteomes" id="UP001227268">
    <property type="component" value="Unassembled WGS sequence"/>
</dbReference>
<keyword evidence="2" id="KW-1185">Reference proteome</keyword>
<proteinExistence type="predicted"/>
<name>A0ACC2WC31_9TREE</name>
<evidence type="ECO:0000313" key="1">
    <source>
        <dbReference type="EMBL" id="KAJ9108905.1"/>
    </source>
</evidence>
<accession>A0ACC2WC31</accession>